<dbReference type="EMBL" id="MDYQ01000021">
    <property type="protein sequence ID" value="PRP87352.1"/>
    <property type="molecule type" value="Genomic_DNA"/>
</dbReference>
<dbReference type="InterPro" id="IPR001611">
    <property type="entry name" value="Leu-rich_rpt"/>
</dbReference>
<dbReference type="STRING" id="1890364.A0A2P6NTR8"/>
<dbReference type="SMART" id="SM00368">
    <property type="entry name" value="LRR_RI"/>
    <property type="match status" value="5"/>
</dbReference>
<evidence type="ECO:0000313" key="2">
    <source>
        <dbReference type="EMBL" id="PRP87352.1"/>
    </source>
</evidence>
<keyword evidence="3" id="KW-1185">Reference proteome</keyword>
<evidence type="ECO:0000256" key="1">
    <source>
        <dbReference type="SAM" id="MobiDB-lite"/>
    </source>
</evidence>
<evidence type="ECO:0000313" key="3">
    <source>
        <dbReference type="Proteomes" id="UP000241769"/>
    </source>
</evidence>
<dbReference type="Proteomes" id="UP000241769">
    <property type="component" value="Unassembled WGS sequence"/>
</dbReference>
<feature type="compositionally biased region" description="Polar residues" evidence="1">
    <location>
        <begin position="351"/>
        <end position="361"/>
    </location>
</feature>
<sequence length="556" mass="63368">MDEFLRAYLEGCRKAGLNSRYHREGTAFVQRQDPRRIIARCDRLTAQEWMPVFHALPITSDLKEITLYCDYRGSGTNKAPKSMPAVYQSLVSARLGRAVAGCVSISSSLGILELKNMRLSLEAVRAISISLARNSDRWEQGDYPRTPDRMPLHTLSLSESMIGDDAFRVLSDGLRQNNHLTVLDLSGCDLSDRSGKRVAQVLRHHQVRRHNMVWQYNLRVPRGEKSPKIRPSGLDTIDVSDNRLGDATAIALAEVFRADAFVQSLDLRNNFVKTEGARAMRDMMKYNSSLTHLNLQNNKHIGEKMKLNVTHHHSDAHVLQGIKAMCFSNIGMPKHLHLNVDDHPQQRKAWSVSNGSSQLTEDPSLLTHPTSRRIDHSESVRSSISSISSVKSSKYREQDIDSLLVSRNDESKLSIEDVEEEPIHVPIDIEEIDDQEASDHDHPEEHQTVEGEDLEDETESQYLPEEISQHEQNETSDYWMNATTEERENSTNDLEPEEDVVTQIEDIMRQHQLLREELSLLQNSDADPVERERLLDVLEHSFIKLNEVIRIMEGSH</sequence>
<comment type="caution">
    <text evidence="2">The sequence shown here is derived from an EMBL/GenBank/DDBJ whole genome shotgun (WGS) entry which is preliminary data.</text>
</comment>
<dbReference type="Gene3D" id="3.80.10.10">
    <property type="entry name" value="Ribonuclease Inhibitor"/>
    <property type="match status" value="2"/>
</dbReference>
<accession>A0A2P6NTR8</accession>
<dbReference type="AlphaFoldDB" id="A0A2P6NTR8"/>
<gene>
    <name evidence="2" type="ORF">PROFUN_01614</name>
</gene>
<feature type="compositionally biased region" description="Low complexity" evidence="1">
    <location>
        <begin position="380"/>
        <end position="392"/>
    </location>
</feature>
<name>A0A2P6NTR8_9EUKA</name>
<dbReference type="PANTHER" id="PTHR24110">
    <property type="entry name" value="CENTROSOMAL PROTEIN OF 78 KDA"/>
    <property type="match status" value="1"/>
</dbReference>
<feature type="region of interest" description="Disordered" evidence="1">
    <location>
        <begin position="433"/>
        <end position="460"/>
    </location>
</feature>
<protein>
    <submittedName>
        <fullName evidence="2">Uncharacterized protein</fullName>
    </submittedName>
</protein>
<reference evidence="2 3" key="1">
    <citation type="journal article" date="2018" name="Genome Biol. Evol.">
        <title>Multiple Roots of Fruiting Body Formation in Amoebozoa.</title>
        <authorList>
            <person name="Hillmann F."/>
            <person name="Forbes G."/>
            <person name="Novohradska S."/>
            <person name="Ferling I."/>
            <person name="Riege K."/>
            <person name="Groth M."/>
            <person name="Westermann M."/>
            <person name="Marz M."/>
            <person name="Spaller T."/>
            <person name="Winckler T."/>
            <person name="Schaap P."/>
            <person name="Glockner G."/>
        </authorList>
    </citation>
    <scope>NUCLEOTIDE SEQUENCE [LARGE SCALE GENOMIC DNA]</scope>
    <source>
        <strain evidence="2 3">Jena</strain>
    </source>
</reference>
<dbReference type="PANTHER" id="PTHR24110:SF3">
    <property type="entry name" value="CENTROSOMAL PROTEIN OF 78 KDA"/>
    <property type="match status" value="1"/>
</dbReference>
<dbReference type="Pfam" id="PF13516">
    <property type="entry name" value="LRR_6"/>
    <property type="match status" value="2"/>
</dbReference>
<dbReference type="SUPFAM" id="SSF52047">
    <property type="entry name" value="RNI-like"/>
    <property type="match status" value="1"/>
</dbReference>
<dbReference type="InParanoid" id="A0A2P6NTR8"/>
<feature type="compositionally biased region" description="Basic and acidic residues" evidence="1">
    <location>
        <begin position="437"/>
        <end position="449"/>
    </location>
</feature>
<feature type="compositionally biased region" description="Acidic residues" evidence="1">
    <location>
        <begin position="450"/>
        <end position="459"/>
    </location>
</feature>
<dbReference type="OrthoDB" id="78308at2759"/>
<organism evidence="2 3">
    <name type="scientific">Planoprotostelium fungivorum</name>
    <dbReference type="NCBI Taxonomy" id="1890364"/>
    <lineage>
        <taxon>Eukaryota</taxon>
        <taxon>Amoebozoa</taxon>
        <taxon>Evosea</taxon>
        <taxon>Variosea</taxon>
        <taxon>Cavosteliida</taxon>
        <taxon>Cavosteliaceae</taxon>
        <taxon>Planoprotostelium</taxon>
    </lineage>
</organism>
<feature type="region of interest" description="Disordered" evidence="1">
    <location>
        <begin position="347"/>
        <end position="392"/>
    </location>
</feature>
<dbReference type="InterPro" id="IPR032675">
    <property type="entry name" value="LRR_dom_sf"/>
</dbReference>
<proteinExistence type="predicted"/>